<keyword evidence="6" id="KW-0520">NAD</keyword>
<keyword evidence="6" id="KW-0521">NADP</keyword>
<evidence type="ECO:0000256" key="3">
    <source>
        <dbReference type="ARBA" id="ARBA00022679"/>
    </source>
</evidence>
<dbReference type="AlphaFoldDB" id="A0A816FAP6"/>
<comment type="catalytic activity">
    <reaction evidence="5 6">
        <text>L-arginyl-[protein] + NAD(+) = N(omega)-(ADP-D-ribosyl)-L-arginyl-[protein] + nicotinamide + H(+)</text>
        <dbReference type="Rhea" id="RHEA:19149"/>
        <dbReference type="Rhea" id="RHEA-COMP:10532"/>
        <dbReference type="Rhea" id="RHEA-COMP:15087"/>
        <dbReference type="ChEBI" id="CHEBI:15378"/>
        <dbReference type="ChEBI" id="CHEBI:17154"/>
        <dbReference type="ChEBI" id="CHEBI:29965"/>
        <dbReference type="ChEBI" id="CHEBI:57540"/>
        <dbReference type="ChEBI" id="CHEBI:142554"/>
        <dbReference type="EC" id="2.4.2.31"/>
    </reaction>
</comment>
<reference evidence="7" key="1">
    <citation type="submission" date="2021-02" db="EMBL/GenBank/DDBJ databases">
        <authorList>
            <person name="Nowell W R."/>
        </authorList>
    </citation>
    <scope>NUCLEOTIDE SEQUENCE</scope>
</reference>
<organism evidence="7 8">
    <name type="scientific">Rotaria magnacalcarata</name>
    <dbReference type="NCBI Taxonomy" id="392030"/>
    <lineage>
        <taxon>Eukaryota</taxon>
        <taxon>Metazoa</taxon>
        <taxon>Spiralia</taxon>
        <taxon>Gnathifera</taxon>
        <taxon>Rotifera</taxon>
        <taxon>Eurotatoria</taxon>
        <taxon>Bdelloidea</taxon>
        <taxon>Philodinida</taxon>
        <taxon>Philodinidae</taxon>
        <taxon>Rotaria</taxon>
    </lineage>
</organism>
<evidence type="ECO:0000256" key="4">
    <source>
        <dbReference type="ARBA" id="ARBA00022695"/>
    </source>
</evidence>
<comment type="caution">
    <text evidence="7">The sequence shown here is derived from an EMBL/GenBank/DDBJ whole genome shotgun (WGS) entry which is preliminary data.</text>
</comment>
<name>A0A816FAP6_9BILA</name>
<dbReference type="OrthoDB" id="423533at2759"/>
<dbReference type="Gene3D" id="3.90.176.10">
    <property type="entry name" value="Toxin ADP-ribosyltransferase, Chain A, domain 1"/>
    <property type="match status" value="1"/>
</dbReference>
<keyword evidence="3 6" id="KW-0808">Transferase</keyword>
<evidence type="ECO:0000256" key="6">
    <source>
        <dbReference type="RuleBase" id="RU361228"/>
    </source>
</evidence>
<dbReference type="Proteomes" id="UP000663834">
    <property type="component" value="Unassembled WGS sequence"/>
</dbReference>
<keyword evidence="2 6" id="KW-0328">Glycosyltransferase</keyword>
<evidence type="ECO:0000256" key="2">
    <source>
        <dbReference type="ARBA" id="ARBA00022676"/>
    </source>
</evidence>
<dbReference type="GO" id="GO:0106274">
    <property type="term" value="F:NAD+-protein-arginine ADP-ribosyltransferase activity"/>
    <property type="evidence" value="ECO:0007669"/>
    <property type="project" value="UniProtKB-EC"/>
</dbReference>
<dbReference type="SUPFAM" id="SSF56399">
    <property type="entry name" value="ADP-ribosylation"/>
    <property type="match status" value="1"/>
</dbReference>
<evidence type="ECO:0000256" key="5">
    <source>
        <dbReference type="ARBA" id="ARBA00047597"/>
    </source>
</evidence>
<evidence type="ECO:0000313" key="7">
    <source>
        <dbReference type="EMBL" id="CAF1658707.1"/>
    </source>
</evidence>
<accession>A0A816FAP6</accession>
<dbReference type="EMBL" id="CAJNOW010017573">
    <property type="protein sequence ID" value="CAF1658707.1"/>
    <property type="molecule type" value="Genomic_DNA"/>
</dbReference>
<proteinExistence type="inferred from homology"/>
<comment type="similarity">
    <text evidence="1 6">Belongs to the Arg-specific ADP-ribosyltransferase family.</text>
</comment>
<sequence>MAQLQCNRYISETLEGIQDFDLNPIQGYETKPLVSLEETTAMLVGLIPDIMKYVSVAKDKCNANADPLTRDESAAIYLYTMPKCVFRLLNNALRTQDRHKIAPWLSYLKLFIGALKKLPSCNGTVWRGASLDDGIIFTDGDIHTWWTVNSCSTDLQIIELYLGDKGTVFAIDAIEAKNISAFSAFPVERELILMPGTRVWPLSKKLNFKDQYFLVHLKEEDKQRLVFKILSSNSQRRYQS</sequence>
<gene>
    <name evidence="7" type="ORF">KQP761_LOCUS31564</name>
</gene>
<dbReference type="GO" id="GO:0016779">
    <property type="term" value="F:nucleotidyltransferase activity"/>
    <property type="evidence" value="ECO:0007669"/>
    <property type="project" value="UniProtKB-KW"/>
</dbReference>
<evidence type="ECO:0000313" key="8">
    <source>
        <dbReference type="Proteomes" id="UP000663834"/>
    </source>
</evidence>
<dbReference type="InterPro" id="IPR000768">
    <property type="entry name" value="ART"/>
</dbReference>
<keyword evidence="4" id="KW-0548">Nucleotidyltransferase</keyword>
<evidence type="ECO:0000256" key="1">
    <source>
        <dbReference type="ARBA" id="ARBA00009558"/>
    </source>
</evidence>
<protein>
    <recommendedName>
        <fullName evidence="6">NAD(P)(+)--arginine ADP-ribosyltransferase</fullName>
        <ecNumber evidence="6">2.4.2.31</ecNumber>
    </recommendedName>
    <alternativeName>
        <fullName evidence="6">Mono(ADP-ribosyl)transferase</fullName>
    </alternativeName>
</protein>
<dbReference type="Pfam" id="PF01129">
    <property type="entry name" value="ART"/>
    <property type="match status" value="1"/>
</dbReference>
<dbReference type="EC" id="2.4.2.31" evidence="6"/>